<dbReference type="EMBL" id="GDJX01004214">
    <property type="protein sequence ID" value="JAT63722.1"/>
    <property type="molecule type" value="Transcribed_RNA"/>
</dbReference>
<organism evidence="1">
    <name type="scientific">Anthurium amnicola</name>
    <dbReference type="NCBI Taxonomy" id="1678845"/>
    <lineage>
        <taxon>Eukaryota</taxon>
        <taxon>Viridiplantae</taxon>
        <taxon>Streptophyta</taxon>
        <taxon>Embryophyta</taxon>
        <taxon>Tracheophyta</taxon>
        <taxon>Spermatophyta</taxon>
        <taxon>Magnoliopsida</taxon>
        <taxon>Liliopsida</taxon>
        <taxon>Araceae</taxon>
        <taxon>Pothoideae</taxon>
        <taxon>Potheae</taxon>
        <taxon>Anthurium</taxon>
    </lineage>
</organism>
<protein>
    <submittedName>
        <fullName evidence="1">Cathepsin W</fullName>
    </submittedName>
</protein>
<sequence length="150" mass="17052">SVSHSSQKRRNKRISDESLKDFVACSRERMNIFKTLRMERVSSMSSGSARTSQDSMSAMSVDGVPSIKECVQCTFLLKMRLEVDQRCTFFLFLGKSVYEMLSHGQIGDGRLHGMFVSILFICSMNVYCSNGNDQVYVVGKHVIELRIIQF</sequence>
<reference evidence="1" key="1">
    <citation type="submission" date="2015-07" db="EMBL/GenBank/DDBJ databases">
        <title>Transcriptome Assembly of Anthurium amnicola.</title>
        <authorList>
            <person name="Suzuki J."/>
        </authorList>
    </citation>
    <scope>NUCLEOTIDE SEQUENCE</scope>
</reference>
<accession>A0A1D1ZA29</accession>
<dbReference type="AlphaFoldDB" id="A0A1D1ZA29"/>
<gene>
    <name evidence="1" type="primary">CTSW</name>
    <name evidence="1" type="ORF">g.111710</name>
</gene>
<proteinExistence type="predicted"/>
<feature type="non-terminal residue" evidence="1">
    <location>
        <position position="1"/>
    </location>
</feature>
<evidence type="ECO:0000313" key="1">
    <source>
        <dbReference type="EMBL" id="JAT63722.1"/>
    </source>
</evidence>
<name>A0A1D1ZA29_9ARAE</name>